<keyword evidence="4" id="KW-1185">Reference proteome</keyword>
<reference evidence="3 4" key="1">
    <citation type="submission" date="2016-10" db="EMBL/GenBank/DDBJ databases">
        <authorList>
            <person name="de Groot N.N."/>
        </authorList>
    </citation>
    <scope>NUCLEOTIDE SEQUENCE [LARGE SCALE GENOMIC DNA]</scope>
    <source>
        <strain evidence="3 4">EP1-55-1</strain>
    </source>
</reference>
<evidence type="ECO:0000313" key="3">
    <source>
        <dbReference type="EMBL" id="SFP10400.1"/>
    </source>
</evidence>
<gene>
    <name evidence="3" type="ORF">SAMN05216234_10656</name>
</gene>
<dbReference type="AlphaFoldDB" id="A0A1I5MLL5"/>
<evidence type="ECO:0000256" key="2">
    <source>
        <dbReference type="SAM" id="Phobius"/>
    </source>
</evidence>
<dbReference type="STRING" id="223786.SAMN05216234_10656"/>
<dbReference type="Proteomes" id="UP000199227">
    <property type="component" value="Unassembled WGS sequence"/>
</dbReference>
<dbReference type="EMBL" id="FOXB01000006">
    <property type="protein sequence ID" value="SFP10400.1"/>
    <property type="molecule type" value="Genomic_DNA"/>
</dbReference>
<feature type="region of interest" description="Disordered" evidence="1">
    <location>
        <begin position="30"/>
        <end position="49"/>
    </location>
</feature>
<feature type="transmembrane region" description="Helical" evidence="2">
    <location>
        <begin position="6"/>
        <end position="25"/>
    </location>
</feature>
<evidence type="ECO:0000313" key="4">
    <source>
        <dbReference type="Proteomes" id="UP000199227"/>
    </source>
</evidence>
<dbReference type="RefSeq" id="WP_177201976.1">
    <property type="nucleotide sequence ID" value="NZ_CP136592.1"/>
</dbReference>
<evidence type="ECO:0000256" key="1">
    <source>
        <dbReference type="SAM" id="MobiDB-lite"/>
    </source>
</evidence>
<organism evidence="3 4">
    <name type="scientific">Hydrogenimonas thermophila</name>
    <dbReference type="NCBI Taxonomy" id="223786"/>
    <lineage>
        <taxon>Bacteria</taxon>
        <taxon>Pseudomonadati</taxon>
        <taxon>Campylobacterota</taxon>
        <taxon>Epsilonproteobacteria</taxon>
        <taxon>Campylobacterales</taxon>
        <taxon>Hydrogenimonadaceae</taxon>
        <taxon>Hydrogenimonas</taxon>
    </lineage>
</organism>
<keyword evidence="2" id="KW-0812">Transmembrane</keyword>
<accession>A0A1I5MLL5</accession>
<sequence length="49" mass="5795">MPAEFWWKITAIIIIAVSLITTLILELRKPKRDPNENPDTKRMNDMLKE</sequence>
<keyword evidence="2" id="KW-0472">Membrane</keyword>
<name>A0A1I5MLL5_9BACT</name>
<protein>
    <submittedName>
        <fullName evidence="3">Uncharacterized protein</fullName>
    </submittedName>
</protein>
<proteinExistence type="predicted"/>
<keyword evidence="2" id="KW-1133">Transmembrane helix</keyword>